<name>A0A554WYM1_9BURK</name>
<dbReference type="SMART" id="SM00226">
    <property type="entry name" value="LMWPc"/>
    <property type="match status" value="1"/>
</dbReference>
<dbReference type="GO" id="GO:0008794">
    <property type="term" value="F:arsenate reductase (glutaredoxin) activity"/>
    <property type="evidence" value="ECO:0007669"/>
    <property type="project" value="UniProtKB-EC"/>
</dbReference>
<dbReference type="PANTHER" id="PTHR43428:SF1">
    <property type="entry name" value="ARSENATE REDUCTASE"/>
    <property type="match status" value="1"/>
</dbReference>
<keyword evidence="1" id="KW-0059">Arsenical resistance</keyword>
<evidence type="ECO:0000313" key="4">
    <source>
        <dbReference type="Proteomes" id="UP000318542"/>
    </source>
</evidence>
<evidence type="ECO:0000256" key="1">
    <source>
        <dbReference type="ARBA" id="ARBA00022849"/>
    </source>
</evidence>
<dbReference type="InterPro" id="IPR036196">
    <property type="entry name" value="Ptyr_pPase_sf"/>
</dbReference>
<reference evidence="3 4" key="1">
    <citation type="submission" date="2019-07" db="EMBL/GenBank/DDBJ databases">
        <title>Tepidimonas thermarum AA-1 draft genome.</title>
        <authorList>
            <person name="Da Costa M.S."/>
            <person name="Froufe H.J.C."/>
            <person name="Egas C."/>
            <person name="Albuquerque L."/>
        </authorList>
    </citation>
    <scope>NUCLEOTIDE SEQUENCE [LARGE SCALE GENOMIC DNA]</scope>
    <source>
        <strain evidence="3 4">AA-1</strain>
    </source>
</reference>
<dbReference type="AlphaFoldDB" id="A0A554WYM1"/>
<gene>
    <name evidence="3" type="primary">arsC</name>
    <name evidence="3" type="ORF">Tther_01932</name>
</gene>
<dbReference type="RefSeq" id="WP_143903350.1">
    <property type="nucleotide sequence ID" value="NZ_VJOL01000040.1"/>
</dbReference>
<feature type="domain" description="Phosphotyrosine protein phosphatase I" evidence="2">
    <location>
        <begin position="6"/>
        <end position="146"/>
    </location>
</feature>
<dbReference type="Pfam" id="PF01451">
    <property type="entry name" value="LMWPc"/>
    <property type="match status" value="1"/>
</dbReference>
<protein>
    <submittedName>
        <fullName evidence="3">Glutaredoxin arsenate reductase</fullName>
        <ecNumber evidence="3">1.20.4.1</ecNumber>
    </submittedName>
</protein>
<comment type="caution">
    <text evidence="3">The sequence shown here is derived from an EMBL/GenBank/DDBJ whole genome shotgun (WGS) entry which is preliminary data.</text>
</comment>
<dbReference type="GO" id="GO:0046685">
    <property type="term" value="P:response to arsenic-containing substance"/>
    <property type="evidence" value="ECO:0007669"/>
    <property type="project" value="UniProtKB-KW"/>
</dbReference>
<dbReference type="PANTHER" id="PTHR43428">
    <property type="entry name" value="ARSENATE REDUCTASE"/>
    <property type="match status" value="1"/>
</dbReference>
<accession>A0A554WYM1</accession>
<keyword evidence="3" id="KW-0560">Oxidoreductase</keyword>
<dbReference type="SUPFAM" id="SSF52788">
    <property type="entry name" value="Phosphotyrosine protein phosphatases I"/>
    <property type="match status" value="1"/>
</dbReference>
<keyword evidence="4" id="KW-1185">Reference proteome</keyword>
<dbReference type="EC" id="1.20.4.1" evidence="3"/>
<dbReference type="EMBL" id="VJOL01000040">
    <property type="protein sequence ID" value="TSE28676.1"/>
    <property type="molecule type" value="Genomic_DNA"/>
</dbReference>
<evidence type="ECO:0000313" key="3">
    <source>
        <dbReference type="EMBL" id="TSE28676.1"/>
    </source>
</evidence>
<dbReference type="CDD" id="cd16345">
    <property type="entry name" value="LMWP_ArsC"/>
    <property type="match status" value="1"/>
</dbReference>
<dbReference type="Proteomes" id="UP000318542">
    <property type="component" value="Unassembled WGS sequence"/>
</dbReference>
<proteinExistence type="predicted"/>
<evidence type="ECO:0000259" key="2">
    <source>
        <dbReference type="SMART" id="SM00226"/>
    </source>
</evidence>
<dbReference type="Gene3D" id="3.40.50.2300">
    <property type="match status" value="1"/>
</dbReference>
<sequence>MATRPLNVLFLCTHNAARSILAEALLNALGGGRVRAYSAGSSPRPNQQPNPLGLTALREAGIATEGLRSKSWDEFAVPGAPEMDLIITVCDSAAGEACPVWPGHPATAHWGYPDPSAGDAPDAVKLEAFRQTLQRLRARLLRLLELPLEQLDRDTLQQRVRALAHEEGAA</sequence>
<dbReference type="OrthoDB" id="9793058at2"/>
<dbReference type="InterPro" id="IPR023485">
    <property type="entry name" value="Ptyr_pPase"/>
</dbReference>
<organism evidence="3 4">
    <name type="scientific">Tepidimonas thermarum</name>
    <dbReference type="NCBI Taxonomy" id="335431"/>
    <lineage>
        <taxon>Bacteria</taxon>
        <taxon>Pseudomonadati</taxon>
        <taxon>Pseudomonadota</taxon>
        <taxon>Betaproteobacteria</taxon>
        <taxon>Burkholderiales</taxon>
        <taxon>Tepidimonas</taxon>
    </lineage>
</organism>